<keyword evidence="1" id="KW-0812">Transmembrane</keyword>
<dbReference type="AlphaFoldDB" id="A0A9D1SS40"/>
<evidence type="ECO:0000313" key="2">
    <source>
        <dbReference type="EMBL" id="HIU92786.1"/>
    </source>
</evidence>
<dbReference type="Pfam" id="PF02405">
    <property type="entry name" value="MlaE"/>
    <property type="match status" value="1"/>
</dbReference>
<feature type="transmembrane region" description="Helical" evidence="1">
    <location>
        <begin position="223"/>
        <end position="245"/>
    </location>
</feature>
<dbReference type="Proteomes" id="UP000886748">
    <property type="component" value="Unassembled WGS sequence"/>
</dbReference>
<reference evidence="2" key="2">
    <citation type="journal article" date="2021" name="PeerJ">
        <title>Extensive microbial diversity within the chicken gut microbiome revealed by metagenomics and culture.</title>
        <authorList>
            <person name="Gilroy R."/>
            <person name="Ravi A."/>
            <person name="Getino M."/>
            <person name="Pursley I."/>
            <person name="Horton D.L."/>
            <person name="Alikhan N.F."/>
            <person name="Baker D."/>
            <person name="Gharbi K."/>
            <person name="Hall N."/>
            <person name="Watson M."/>
            <person name="Adriaenssens E.M."/>
            <person name="Foster-Nyarko E."/>
            <person name="Jarju S."/>
            <person name="Secka A."/>
            <person name="Antonio M."/>
            <person name="Oren A."/>
            <person name="Chaudhuri R.R."/>
            <person name="La Ragione R."/>
            <person name="Hildebrand F."/>
            <person name="Pallen M.J."/>
        </authorList>
    </citation>
    <scope>NUCLEOTIDE SEQUENCE</scope>
    <source>
        <strain evidence="2">CHK154-7741</strain>
    </source>
</reference>
<keyword evidence="1" id="KW-1133">Transmembrane helix</keyword>
<name>A0A9D1SS40_9CLOT</name>
<dbReference type="InterPro" id="IPR030802">
    <property type="entry name" value="Permease_MalE"/>
</dbReference>
<reference evidence="2" key="1">
    <citation type="submission" date="2020-10" db="EMBL/GenBank/DDBJ databases">
        <authorList>
            <person name="Gilroy R."/>
        </authorList>
    </citation>
    <scope>NUCLEOTIDE SEQUENCE</scope>
    <source>
        <strain evidence="2">CHK154-7741</strain>
    </source>
</reference>
<dbReference type="EMBL" id="DVOD01000050">
    <property type="protein sequence ID" value="HIU92786.1"/>
    <property type="molecule type" value="Genomic_DNA"/>
</dbReference>
<feature type="transmembrane region" description="Helical" evidence="1">
    <location>
        <begin position="138"/>
        <end position="163"/>
    </location>
</feature>
<keyword evidence="1" id="KW-0472">Membrane</keyword>
<dbReference type="PANTHER" id="PTHR30188:SF4">
    <property type="entry name" value="PROTEIN TRIGALACTOSYLDIACYLGLYCEROL 1, CHLOROPLASTIC"/>
    <property type="match status" value="1"/>
</dbReference>
<organism evidence="2 3">
    <name type="scientific">Candidatus Limenecus avicola</name>
    <dbReference type="NCBI Taxonomy" id="2840847"/>
    <lineage>
        <taxon>Bacteria</taxon>
        <taxon>Bacillati</taxon>
        <taxon>Bacillota</taxon>
        <taxon>Clostridia</taxon>
        <taxon>Eubacteriales</taxon>
        <taxon>Clostridiaceae</taxon>
        <taxon>Clostridiaceae incertae sedis</taxon>
        <taxon>Candidatus Limenecus</taxon>
    </lineage>
</organism>
<evidence type="ECO:0000313" key="3">
    <source>
        <dbReference type="Proteomes" id="UP000886748"/>
    </source>
</evidence>
<dbReference type="PANTHER" id="PTHR30188">
    <property type="entry name" value="ABC TRANSPORTER PERMEASE PROTEIN-RELATED"/>
    <property type="match status" value="1"/>
</dbReference>
<dbReference type="GO" id="GO:0043190">
    <property type="term" value="C:ATP-binding cassette (ABC) transporter complex"/>
    <property type="evidence" value="ECO:0007669"/>
    <property type="project" value="InterPro"/>
</dbReference>
<feature type="transmembrane region" description="Helical" evidence="1">
    <location>
        <begin position="183"/>
        <end position="202"/>
    </location>
</feature>
<dbReference type="GO" id="GO:0005548">
    <property type="term" value="F:phospholipid transporter activity"/>
    <property type="evidence" value="ECO:0007669"/>
    <property type="project" value="TreeGrafter"/>
</dbReference>
<gene>
    <name evidence="2" type="ORF">IAD26_06610</name>
</gene>
<comment type="caution">
    <text evidence="2">The sequence shown here is derived from an EMBL/GenBank/DDBJ whole genome shotgun (WGS) entry which is preliminary data.</text>
</comment>
<accession>A0A9D1SS40</accession>
<evidence type="ECO:0000256" key="1">
    <source>
        <dbReference type="SAM" id="Phobius"/>
    </source>
</evidence>
<sequence length="247" mass="26428">MINFLGECIQNLISTLKFIFSGRAKFGSVITQAAMISYDSLSISLTIVFIAAAVISLQVSKQFLMSGAESYVGGFIAVALVREIAPGFAALAIGARAGTAICAEVANMKVTEQVDAIKTLGVDPVGYYFAPRLIASALTVPMVVILAEFIGIVGGMMVAYFAIGLHPNRFMNTVWLLLQAKDIYISIFKAFIFGILITLVCATQGYKTYGGAKDVGLSTTKSAILSTFYLLVADFIINIIFYVHVGI</sequence>
<protein>
    <submittedName>
        <fullName evidence="2">ABC transporter permease</fullName>
    </submittedName>
</protein>
<feature type="transmembrane region" description="Helical" evidence="1">
    <location>
        <begin position="41"/>
        <end position="59"/>
    </location>
</feature>
<proteinExistence type="predicted"/>